<protein>
    <submittedName>
        <fullName evidence="2">Uncharacterized protein</fullName>
    </submittedName>
</protein>
<sequence>MVKRNRRQNRKKTQPAYSEQKLPSPNEINKNEAFVLQERKKTSESSVTHIQLHFAKDATKIVQVKLRKFKIVNAIFSGGHREVDELFCEISRQTLLGCAILYYILNILPNPGKLKAPK</sequence>
<organism evidence="2 3">
    <name type="scientific">Acropora cervicornis</name>
    <name type="common">Staghorn coral</name>
    <dbReference type="NCBI Taxonomy" id="6130"/>
    <lineage>
        <taxon>Eukaryota</taxon>
        <taxon>Metazoa</taxon>
        <taxon>Cnidaria</taxon>
        <taxon>Anthozoa</taxon>
        <taxon>Hexacorallia</taxon>
        <taxon>Scleractinia</taxon>
        <taxon>Astrocoeniina</taxon>
        <taxon>Acroporidae</taxon>
        <taxon>Acropora</taxon>
    </lineage>
</organism>
<evidence type="ECO:0000313" key="2">
    <source>
        <dbReference type="EMBL" id="KAK2560520.1"/>
    </source>
</evidence>
<dbReference type="AlphaFoldDB" id="A0AAD9QFW2"/>
<evidence type="ECO:0000256" key="1">
    <source>
        <dbReference type="SAM" id="MobiDB-lite"/>
    </source>
</evidence>
<name>A0AAD9QFW2_ACRCE</name>
<reference evidence="2" key="2">
    <citation type="journal article" date="2023" name="Science">
        <title>Genomic signatures of disease resistance in endangered staghorn corals.</title>
        <authorList>
            <person name="Vollmer S.V."/>
            <person name="Selwyn J.D."/>
            <person name="Despard B.A."/>
            <person name="Roesel C.L."/>
        </authorList>
    </citation>
    <scope>NUCLEOTIDE SEQUENCE</scope>
    <source>
        <strain evidence="2">K2</strain>
    </source>
</reference>
<evidence type="ECO:0000313" key="3">
    <source>
        <dbReference type="Proteomes" id="UP001249851"/>
    </source>
</evidence>
<feature type="compositionally biased region" description="Polar residues" evidence="1">
    <location>
        <begin position="15"/>
        <end position="25"/>
    </location>
</feature>
<reference evidence="2" key="1">
    <citation type="journal article" date="2023" name="G3 (Bethesda)">
        <title>Whole genome assembly and annotation of the endangered Caribbean coral Acropora cervicornis.</title>
        <authorList>
            <person name="Selwyn J.D."/>
            <person name="Vollmer S.V."/>
        </authorList>
    </citation>
    <scope>NUCLEOTIDE SEQUENCE</scope>
    <source>
        <strain evidence="2">K2</strain>
    </source>
</reference>
<accession>A0AAD9QFW2</accession>
<keyword evidence="3" id="KW-1185">Reference proteome</keyword>
<feature type="compositionally biased region" description="Basic residues" evidence="1">
    <location>
        <begin position="1"/>
        <end position="13"/>
    </location>
</feature>
<proteinExistence type="predicted"/>
<dbReference type="EMBL" id="JARQWQ010000036">
    <property type="protein sequence ID" value="KAK2560520.1"/>
    <property type="molecule type" value="Genomic_DNA"/>
</dbReference>
<dbReference type="Proteomes" id="UP001249851">
    <property type="component" value="Unassembled WGS sequence"/>
</dbReference>
<feature type="region of interest" description="Disordered" evidence="1">
    <location>
        <begin position="1"/>
        <end position="25"/>
    </location>
</feature>
<comment type="caution">
    <text evidence="2">The sequence shown here is derived from an EMBL/GenBank/DDBJ whole genome shotgun (WGS) entry which is preliminary data.</text>
</comment>
<gene>
    <name evidence="2" type="ORF">P5673_016881</name>
</gene>